<dbReference type="AlphaFoldDB" id="A0A8I0AMH3"/>
<feature type="transmembrane region" description="Helical" evidence="1">
    <location>
        <begin position="236"/>
        <end position="253"/>
    </location>
</feature>
<dbReference type="RefSeq" id="WP_186847245.1">
    <property type="nucleotide sequence ID" value="NZ_JACOOX010000001.1"/>
</dbReference>
<name>A0A8I0AMH3_9FIRM</name>
<sequence>MKVKAKSFEAWKVIMITLVFLSYCVGMMPGEKAQAVYDKYLDNGIFGMAFFFVLVGFGIGIHYHKKFINLNKKNYLEFLGKKLGILYPLYMIMQTVFLILALCSHPGSQEIKTLIVKYIISIPMLQTMIPKAGYYMALNPVSWFVSAIFLIYLLAPVIGMLAARMKRDLKRSGLVIVGLIVVYIIVAGPLADAMVLKQDMPYLFLMNLILFCIGVWLANFRLNIRIETDRSAGRNLLTGAELVVLVAAVLIYLGTVGKYGIPAALLRLLLYVLIVMVFSYDGGMISHIFTLSPFGILSSMVFDFYLTQYFVIRYIGTPIQKRFGESGKDIVISIILAYIINWCIVLVIKVIKKIYRKLRYRVSSFAGDLGADGVVDDYLDDGYEEIDQTNINTEAYDRSRLDPMAVEITETEDE</sequence>
<feature type="transmembrane region" description="Helical" evidence="1">
    <location>
        <begin position="174"/>
        <end position="196"/>
    </location>
</feature>
<evidence type="ECO:0000259" key="2">
    <source>
        <dbReference type="Pfam" id="PF01757"/>
    </source>
</evidence>
<feature type="transmembrane region" description="Helical" evidence="1">
    <location>
        <begin position="259"/>
        <end position="280"/>
    </location>
</feature>
<feature type="transmembrane region" description="Helical" evidence="1">
    <location>
        <begin position="330"/>
        <end position="351"/>
    </location>
</feature>
<keyword evidence="4" id="KW-1185">Reference proteome</keyword>
<feature type="transmembrane region" description="Helical" evidence="1">
    <location>
        <begin position="287"/>
        <end position="310"/>
    </location>
</feature>
<evidence type="ECO:0000256" key="1">
    <source>
        <dbReference type="SAM" id="Phobius"/>
    </source>
</evidence>
<evidence type="ECO:0000313" key="3">
    <source>
        <dbReference type="EMBL" id="MBC5661537.1"/>
    </source>
</evidence>
<evidence type="ECO:0000313" key="4">
    <source>
        <dbReference type="Proteomes" id="UP000615234"/>
    </source>
</evidence>
<dbReference type="InterPro" id="IPR002656">
    <property type="entry name" value="Acyl_transf_3_dom"/>
</dbReference>
<keyword evidence="1" id="KW-0472">Membrane</keyword>
<accession>A0A8I0AMH3</accession>
<dbReference type="Proteomes" id="UP000615234">
    <property type="component" value="Unassembled WGS sequence"/>
</dbReference>
<dbReference type="EMBL" id="JACOOX010000001">
    <property type="protein sequence ID" value="MBC5661537.1"/>
    <property type="molecule type" value="Genomic_DNA"/>
</dbReference>
<keyword evidence="1" id="KW-1133">Transmembrane helix</keyword>
<feature type="transmembrane region" description="Helical" evidence="1">
    <location>
        <begin position="143"/>
        <end position="162"/>
    </location>
</feature>
<comment type="caution">
    <text evidence="3">The sequence shown here is derived from an EMBL/GenBank/DDBJ whole genome shotgun (WGS) entry which is preliminary data.</text>
</comment>
<feature type="transmembrane region" description="Helical" evidence="1">
    <location>
        <begin position="202"/>
        <end position="224"/>
    </location>
</feature>
<feature type="transmembrane region" description="Helical" evidence="1">
    <location>
        <begin position="40"/>
        <end position="63"/>
    </location>
</feature>
<reference evidence="3 4" key="1">
    <citation type="submission" date="2020-08" db="EMBL/GenBank/DDBJ databases">
        <title>Genome public.</title>
        <authorList>
            <person name="Liu C."/>
            <person name="Sun Q."/>
        </authorList>
    </citation>
    <scope>NUCLEOTIDE SEQUENCE [LARGE SCALE GENOMIC DNA]</scope>
    <source>
        <strain evidence="3 4">NSJ-10</strain>
    </source>
</reference>
<dbReference type="Pfam" id="PF01757">
    <property type="entry name" value="Acyl_transf_3"/>
    <property type="match status" value="1"/>
</dbReference>
<keyword evidence="1" id="KW-0812">Transmembrane</keyword>
<keyword evidence="3" id="KW-0808">Transferase</keyword>
<keyword evidence="3" id="KW-0012">Acyltransferase</keyword>
<feature type="transmembrane region" description="Helical" evidence="1">
    <location>
        <begin position="12"/>
        <end position="28"/>
    </location>
</feature>
<organism evidence="3 4">
    <name type="scientific">Coprococcus hominis</name>
    <name type="common">ex Liu et al. 2022</name>
    <dbReference type="NCBI Taxonomy" id="2763039"/>
    <lineage>
        <taxon>Bacteria</taxon>
        <taxon>Bacillati</taxon>
        <taxon>Bacillota</taxon>
        <taxon>Clostridia</taxon>
        <taxon>Lachnospirales</taxon>
        <taxon>Lachnospiraceae</taxon>
        <taxon>Coprococcus</taxon>
    </lineage>
</organism>
<feature type="domain" description="Acyltransferase 3" evidence="2">
    <location>
        <begin position="9"/>
        <end position="339"/>
    </location>
</feature>
<dbReference type="GO" id="GO:0016747">
    <property type="term" value="F:acyltransferase activity, transferring groups other than amino-acyl groups"/>
    <property type="evidence" value="ECO:0007669"/>
    <property type="project" value="InterPro"/>
</dbReference>
<gene>
    <name evidence="3" type="ORF">H8S09_01295</name>
</gene>
<proteinExistence type="predicted"/>
<feature type="transmembrane region" description="Helical" evidence="1">
    <location>
        <begin position="83"/>
        <end position="103"/>
    </location>
</feature>
<protein>
    <submittedName>
        <fullName evidence="3">Acyltransferase</fullName>
    </submittedName>
</protein>